<keyword evidence="2" id="KW-0175">Coiled coil</keyword>
<evidence type="ECO:0000256" key="2">
    <source>
        <dbReference type="SAM" id="Coils"/>
    </source>
</evidence>
<dbReference type="InterPro" id="IPR000535">
    <property type="entry name" value="MSP_dom"/>
</dbReference>
<organism evidence="5 6">
    <name type="scientific">Vigna mungo</name>
    <name type="common">Black gram</name>
    <name type="synonym">Phaseolus mungo</name>
    <dbReference type="NCBI Taxonomy" id="3915"/>
    <lineage>
        <taxon>Eukaryota</taxon>
        <taxon>Viridiplantae</taxon>
        <taxon>Streptophyta</taxon>
        <taxon>Embryophyta</taxon>
        <taxon>Tracheophyta</taxon>
        <taxon>Spermatophyta</taxon>
        <taxon>Magnoliopsida</taxon>
        <taxon>eudicotyledons</taxon>
        <taxon>Gunneridae</taxon>
        <taxon>Pentapetalae</taxon>
        <taxon>rosids</taxon>
        <taxon>fabids</taxon>
        <taxon>Fabales</taxon>
        <taxon>Fabaceae</taxon>
        <taxon>Papilionoideae</taxon>
        <taxon>50 kb inversion clade</taxon>
        <taxon>NPAAA clade</taxon>
        <taxon>indigoferoid/millettioid clade</taxon>
        <taxon>Phaseoleae</taxon>
        <taxon>Vigna</taxon>
    </lineage>
</organism>
<dbReference type="Proteomes" id="UP001374535">
    <property type="component" value="Chromosome 5"/>
</dbReference>
<dbReference type="PANTHER" id="PTHR10809:SF148">
    <property type="entry name" value="OS01G0936800 PROTEIN"/>
    <property type="match status" value="1"/>
</dbReference>
<dbReference type="GO" id="GO:0005886">
    <property type="term" value="C:plasma membrane"/>
    <property type="evidence" value="ECO:0007669"/>
    <property type="project" value="TreeGrafter"/>
</dbReference>
<keyword evidence="3" id="KW-0472">Membrane</keyword>
<dbReference type="FunFam" id="2.60.40.10:FF:000813">
    <property type="entry name" value="Vesicle-associated protein 1-1"/>
    <property type="match status" value="1"/>
</dbReference>
<dbReference type="EMBL" id="CP144696">
    <property type="protein sequence ID" value="WVZ10427.1"/>
    <property type="molecule type" value="Genomic_DNA"/>
</dbReference>
<evidence type="ECO:0000313" key="5">
    <source>
        <dbReference type="EMBL" id="WVZ10427.1"/>
    </source>
</evidence>
<keyword evidence="3" id="KW-1133">Transmembrane helix</keyword>
<feature type="domain" description="MSP" evidence="4">
    <location>
        <begin position="107"/>
        <end position="240"/>
    </location>
</feature>
<dbReference type="InterPro" id="IPR013783">
    <property type="entry name" value="Ig-like_fold"/>
</dbReference>
<dbReference type="GO" id="GO:0061817">
    <property type="term" value="P:endoplasmic reticulum-plasma membrane tethering"/>
    <property type="evidence" value="ECO:0007669"/>
    <property type="project" value="TreeGrafter"/>
</dbReference>
<gene>
    <name evidence="5" type="ORF">V8G54_014957</name>
</gene>
<proteinExistence type="inferred from homology"/>
<keyword evidence="3" id="KW-0812">Transmembrane</keyword>
<evidence type="ECO:0000256" key="3">
    <source>
        <dbReference type="SAM" id="Phobius"/>
    </source>
</evidence>
<dbReference type="Gene3D" id="2.60.40.10">
    <property type="entry name" value="Immunoglobulins"/>
    <property type="match status" value="1"/>
</dbReference>
<name>A0AAQ3RXY6_VIGMU</name>
<protein>
    <recommendedName>
        <fullName evidence="4">MSP domain-containing protein</fullName>
    </recommendedName>
</protein>
<evidence type="ECO:0000256" key="1">
    <source>
        <dbReference type="ARBA" id="ARBA00008932"/>
    </source>
</evidence>
<sequence length="413" mass="46526">MILQTTQPWKTIFGSCLGSGLAKARDEEGGRGVSVSMSNFCELGLGFSFQIDLRNHGFSVFEIWLGFFFLADQRLCFIISTDGPRPKDSPDASRNTAPIKPPMATELLQIDPPELRFVFEVRKQSSSLVQLGNKTDHYIAFKVKTTSPKKYCVRPNMGIIKPNDKCDFTVTMQAQRDAPPDMQCKDKFLIQSTVAPFGATEDDITYNMVVLIDYKPPLSRQFAKDSGRLIEEKKLRVVLISPSSSPVLLPVNGDMKHDPSNEIDVHKDRVLSGVEKIPPLTISEELKGLEPIKDTKEDRADEDVVPIQTENVGDMKAAKDDVQLNSDNESEELKSKLGIMDSKLREVTVTITKLNEERRKNTEEKNLLKKELELLKREIARKRTQGGFPFLFVCMVALISMAVGYNFGYYRHP</sequence>
<dbReference type="SUPFAM" id="SSF49354">
    <property type="entry name" value="PapD-like"/>
    <property type="match status" value="1"/>
</dbReference>
<evidence type="ECO:0000313" key="6">
    <source>
        <dbReference type="Proteomes" id="UP001374535"/>
    </source>
</evidence>
<evidence type="ECO:0000259" key="4">
    <source>
        <dbReference type="PROSITE" id="PS50202"/>
    </source>
</evidence>
<accession>A0AAQ3RXY6</accession>
<feature type="transmembrane region" description="Helical" evidence="3">
    <location>
        <begin position="386"/>
        <end position="407"/>
    </location>
</feature>
<comment type="similarity">
    <text evidence="1">Belongs to the VAMP-associated protein (VAP) (TC 9.B.17) family.</text>
</comment>
<dbReference type="InterPro" id="IPR016763">
    <property type="entry name" value="VAP"/>
</dbReference>
<dbReference type="InterPro" id="IPR008962">
    <property type="entry name" value="PapD-like_sf"/>
</dbReference>
<keyword evidence="6" id="KW-1185">Reference proteome</keyword>
<dbReference type="Pfam" id="PF00635">
    <property type="entry name" value="Motile_Sperm"/>
    <property type="match status" value="1"/>
</dbReference>
<feature type="coiled-coil region" evidence="2">
    <location>
        <begin position="351"/>
        <end position="385"/>
    </location>
</feature>
<dbReference type="PANTHER" id="PTHR10809">
    <property type="entry name" value="VESICLE-ASSOCIATED MEMBRANE PROTEIN-ASSOCIATED PROTEIN"/>
    <property type="match status" value="1"/>
</dbReference>
<dbReference type="GO" id="GO:0090158">
    <property type="term" value="P:endoplasmic reticulum membrane organization"/>
    <property type="evidence" value="ECO:0007669"/>
    <property type="project" value="TreeGrafter"/>
</dbReference>
<dbReference type="GO" id="GO:0005789">
    <property type="term" value="C:endoplasmic reticulum membrane"/>
    <property type="evidence" value="ECO:0007669"/>
    <property type="project" value="InterPro"/>
</dbReference>
<reference evidence="5 6" key="1">
    <citation type="journal article" date="2023" name="Life. Sci Alliance">
        <title>Evolutionary insights into 3D genome organization and epigenetic landscape of Vigna mungo.</title>
        <authorList>
            <person name="Junaid A."/>
            <person name="Singh B."/>
            <person name="Bhatia S."/>
        </authorList>
    </citation>
    <scope>NUCLEOTIDE SEQUENCE [LARGE SCALE GENOMIC DNA]</scope>
    <source>
        <strain evidence="5">Urdbean</strain>
    </source>
</reference>
<dbReference type="PROSITE" id="PS50202">
    <property type="entry name" value="MSP"/>
    <property type="match status" value="1"/>
</dbReference>
<dbReference type="AlphaFoldDB" id="A0AAQ3RXY6"/>